<dbReference type="RefSeq" id="XP_056059173.1">
    <property type="nucleotide sequence ID" value="XM_056203747.1"/>
</dbReference>
<gene>
    <name evidence="2" type="ORF">LMH87_005939</name>
</gene>
<sequence length="491" mass="53152">MSMQAKTEESQKAGFVPGKKPAAVGVTRSRTTGGRGHQHSNSTPPLTTTTAKLGRTASSAASFGRSAAATSSSHARSQSTSAVSEMTTVLVGRKRQAFVVNRRLLCAASPFFRDQLQQKTHSSPMAGSSRHSLSSSSSSGDGFHTYRPITLWLPGESTTMFGLFVEWLHSPSSFRSFLDDTAVLAHGDGGEATQLLHWALVRLHLFAAHLGLLALQDLAMDAIQDLYLRCDWDIAPSVIAYLYTRCEARHAVRLRRWAVAMAAFSLTVAWHLNHGQHGATATTSTAAGPPTTGRRLHQRTASASSSSASAVCDPARLHSMLDALPEFRADYATHVRSMRGAGLDMRFKNPQLRIPANALRNDKRVFGFRECSFHSHRAAVGQDPCPHASSGLRAAETGSMLDLAPPEEDDEDDDESDDDTRQWEREWADEYRALEAAAEYTYVPTTSLRPPPPPPPPPTSALSRTVSGGGGSTRPLVSRFGHDRARSVSRG</sequence>
<proteinExistence type="predicted"/>
<reference evidence="2" key="1">
    <citation type="journal article" date="2023" name="Access Microbiol">
        <title>De-novo genome assembly for Akanthomyces muscarius, a biocontrol agent of insect agricultural pests.</title>
        <authorList>
            <person name="Erdos Z."/>
            <person name="Studholme D.J."/>
            <person name="Raymond B."/>
            <person name="Sharma M."/>
        </authorList>
    </citation>
    <scope>NUCLEOTIDE SEQUENCE</scope>
    <source>
        <strain evidence="2">Ve6</strain>
    </source>
</reference>
<dbReference type="EMBL" id="JAJHUN010000001">
    <property type="protein sequence ID" value="KAJ4164258.1"/>
    <property type="molecule type" value="Genomic_DNA"/>
</dbReference>
<feature type="region of interest" description="Disordered" evidence="1">
    <location>
        <begin position="1"/>
        <end position="84"/>
    </location>
</feature>
<evidence type="ECO:0000313" key="2">
    <source>
        <dbReference type="EMBL" id="KAJ4164258.1"/>
    </source>
</evidence>
<protein>
    <recommendedName>
        <fullName evidence="4">BTB domain-containing protein</fullName>
    </recommendedName>
</protein>
<organism evidence="2 3">
    <name type="scientific">Akanthomyces muscarius</name>
    <name type="common">Entomopathogenic fungus</name>
    <name type="synonym">Lecanicillium muscarium</name>
    <dbReference type="NCBI Taxonomy" id="2231603"/>
    <lineage>
        <taxon>Eukaryota</taxon>
        <taxon>Fungi</taxon>
        <taxon>Dikarya</taxon>
        <taxon>Ascomycota</taxon>
        <taxon>Pezizomycotina</taxon>
        <taxon>Sordariomycetes</taxon>
        <taxon>Hypocreomycetidae</taxon>
        <taxon>Hypocreales</taxon>
        <taxon>Cordycipitaceae</taxon>
        <taxon>Akanthomyces</taxon>
    </lineage>
</organism>
<evidence type="ECO:0000313" key="3">
    <source>
        <dbReference type="Proteomes" id="UP001144673"/>
    </source>
</evidence>
<dbReference type="AlphaFoldDB" id="A0A9W8USI6"/>
<evidence type="ECO:0000256" key="1">
    <source>
        <dbReference type="SAM" id="MobiDB-lite"/>
    </source>
</evidence>
<dbReference type="KEGG" id="amus:LMH87_005939"/>
<feature type="compositionally biased region" description="Pro residues" evidence="1">
    <location>
        <begin position="449"/>
        <end position="459"/>
    </location>
</feature>
<feature type="region of interest" description="Disordered" evidence="1">
    <location>
        <begin position="279"/>
        <end position="307"/>
    </location>
</feature>
<dbReference type="GeneID" id="80893098"/>
<accession>A0A9W8USI6</accession>
<feature type="compositionally biased region" description="Basic and acidic residues" evidence="1">
    <location>
        <begin position="1"/>
        <end position="11"/>
    </location>
</feature>
<feature type="region of interest" description="Disordered" evidence="1">
    <location>
        <begin position="439"/>
        <end position="491"/>
    </location>
</feature>
<feature type="region of interest" description="Disordered" evidence="1">
    <location>
        <begin position="117"/>
        <end position="141"/>
    </location>
</feature>
<feature type="region of interest" description="Disordered" evidence="1">
    <location>
        <begin position="402"/>
        <end position="424"/>
    </location>
</feature>
<dbReference type="Proteomes" id="UP001144673">
    <property type="component" value="Chromosome 1"/>
</dbReference>
<feature type="compositionally biased region" description="Basic and acidic residues" evidence="1">
    <location>
        <begin position="480"/>
        <end position="491"/>
    </location>
</feature>
<feature type="compositionally biased region" description="Low complexity" evidence="1">
    <location>
        <begin position="54"/>
        <end position="84"/>
    </location>
</feature>
<feature type="compositionally biased region" description="Polar residues" evidence="1">
    <location>
        <begin position="117"/>
        <end position="126"/>
    </location>
</feature>
<feature type="compositionally biased region" description="Low complexity" evidence="1">
    <location>
        <begin position="128"/>
        <end position="139"/>
    </location>
</feature>
<name>A0A9W8USI6_AKAMU</name>
<dbReference type="InterPro" id="IPR011333">
    <property type="entry name" value="SKP1/BTB/POZ_sf"/>
</dbReference>
<feature type="compositionally biased region" description="Polar residues" evidence="1">
    <location>
        <begin position="39"/>
        <end position="51"/>
    </location>
</feature>
<feature type="compositionally biased region" description="Acidic residues" evidence="1">
    <location>
        <begin position="405"/>
        <end position="418"/>
    </location>
</feature>
<feature type="compositionally biased region" description="Low complexity" evidence="1">
    <location>
        <begin position="279"/>
        <end position="293"/>
    </location>
</feature>
<dbReference type="Gene3D" id="3.30.710.10">
    <property type="entry name" value="Potassium Channel Kv1.1, Chain A"/>
    <property type="match status" value="1"/>
</dbReference>
<evidence type="ECO:0008006" key="4">
    <source>
        <dbReference type="Google" id="ProtNLM"/>
    </source>
</evidence>
<comment type="caution">
    <text evidence="2">The sequence shown here is derived from an EMBL/GenBank/DDBJ whole genome shotgun (WGS) entry which is preliminary data.</text>
</comment>
<keyword evidence="3" id="KW-1185">Reference proteome</keyword>